<dbReference type="PROSITE" id="PS51186">
    <property type="entry name" value="GNAT"/>
    <property type="match status" value="1"/>
</dbReference>
<comment type="caution">
    <text evidence="2">The sequence shown here is derived from an EMBL/GenBank/DDBJ whole genome shotgun (WGS) entry which is preliminary data.</text>
</comment>
<dbReference type="Gene3D" id="3.40.630.30">
    <property type="match status" value="1"/>
</dbReference>
<accession>A0ABT7SFS9</accession>
<proteinExistence type="predicted"/>
<keyword evidence="3" id="KW-1185">Reference proteome</keyword>
<dbReference type="InterPro" id="IPR000182">
    <property type="entry name" value="GNAT_dom"/>
</dbReference>
<dbReference type="EC" id="2.-.-.-" evidence="2"/>
<gene>
    <name evidence="2" type="ORF">QRT04_08940</name>
</gene>
<dbReference type="SUPFAM" id="SSF55729">
    <property type="entry name" value="Acyl-CoA N-acyltransferases (Nat)"/>
    <property type="match status" value="1"/>
</dbReference>
<dbReference type="Pfam" id="PF13302">
    <property type="entry name" value="Acetyltransf_3"/>
    <property type="match status" value="1"/>
</dbReference>
<name>A0ABT7SFS9_9CELL</name>
<evidence type="ECO:0000313" key="2">
    <source>
        <dbReference type="EMBL" id="MDM7855055.1"/>
    </source>
</evidence>
<protein>
    <submittedName>
        <fullName evidence="2">GNAT family protein</fullName>
        <ecNumber evidence="2">2.-.-.-</ecNumber>
    </submittedName>
</protein>
<dbReference type="PANTHER" id="PTHR43441:SF11">
    <property type="entry name" value="RIBOSOMAL-PROTEIN-SERINE ACETYLTRANSFERASE"/>
    <property type="match status" value="1"/>
</dbReference>
<evidence type="ECO:0000259" key="1">
    <source>
        <dbReference type="PROSITE" id="PS51186"/>
    </source>
</evidence>
<sequence length="217" mass="23898">MDPLDVWPFPALRVTSGDLELRYLDDDLLLQAALLAADGVHAADAMPFTVPWTRGTPAEVATSVLRYQWSRRAELSPERWVLELAVLRGGELVGLQGAQATEFRVTRQAETGSWLGLRFQGQGIGTRMRRLILHLLFEGLGAERATTTAFADNARSNGVTRRVGYRENGRDVLPREGAAAESIRYVLTRDAWAADPDRPEVALDGVAAVRRHLGVPD</sequence>
<reference evidence="2 3" key="1">
    <citation type="submission" date="2023-06" db="EMBL/GenBank/DDBJ databases">
        <title>Cellulomonas sp. MW4 Whole genome sequence.</title>
        <authorList>
            <person name="Park S."/>
        </authorList>
    </citation>
    <scope>NUCLEOTIDE SEQUENCE [LARGE SCALE GENOMIC DNA]</scope>
    <source>
        <strain evidence="2 3">MW4</strain>
    </source>
</reference>
<dbReference type="PANTHER" id="PTHR43441">
    <property type="entry name" value="RIBOSOMAL-PROTEIN-SERINE ACETYLTRANSFERASE"/>
    <property type="match status" value="1"/>
</dbReference>
<organism evidence="2 3">
    <name type="scientific">Cellulomonas alba</name>
    <dbReference type="NCBI Taxonomy" id="3053467"/>
    <lineage>
        <taxon>Bacteria</taxon>
        <taxon>Bacillati</taxon>
        <taxon>Actinomycetota</taxon>
        <taxon>Actinomycetes</taxon>
        <taxon>Micrococcales</taxon>
        <taxon>Cellulomonadaceae</taxon>
        <taxon>Cellulomonas</taxon>
    </lineage>
</organism>
<dbReference type="InterPro" id="IPR016181">
    <property type="entry name" value="Acyl_CoA_acyltransferase"/>
</dbReference>
<feature type="domain" description="N-acetyltransferase" evidence="1">
    <location>
        <begin position="19"/>
        <end position="190"/>
    </location>
</feature>
<dbReference type="EMBL" id="JAUCGQ010000001">
    <property type="protein sequence ID" value="MDM7855055.1"/>
    <property type="molecule type" value="Genomic_DNA"/>
</dbReference>
<dbReference type="Proteomes" id="UP001529338">
    <property type="component" value="Unassembled WGS sequence"/>
</dbReference>
<dbReference type="InterPro" id="IPR051908">
    <property type="entry name" value="Ribosomal_N-acetyltransferase"/>
</dbReference>
<keyword evidence="2" id="KW-0808">Transferase</keyword>
<dbReference type="GO" id="GO:0016740">
    <property type="term" value="F:transferase activity"/>
    <property type="evidence" value="ECO:0007669"/>
    <property type="project" value="UniProtKB-KW"/>
</dbReference>
<evidence type="ECO:0000313" key="3">
    <source>
        <dbReference type="Proteomes" id="UP001529338"/>
    </source>
</evidence>
<dbReference type="RefSeq" id="WP_289454865.1">
    <property type="nucleotide sequence ID" value="NZ_JAUCGQ010000001.1"/>
</dbReference>